<name>T1H3A4_MEGSC</name>
<dbReference type="HOGENOM" id="CLU_2690636_0_0_1"/>
<evidence type="ECO:0000313" key="2">
    <source>
        <dbReference type="Proteomes" id="UP000015102"/>
    </source>
</evidence>
<sequence>MHAPSTNCILQYRNKSCSCPRRLLEKANIPPIDYINYITYINYKITTAIDERGESVVLQVNGEKTEYKLSSFEY</sequence>
<dbReference type="Proteomes" id="UP000015102">
    <property type="component" value="Unassembled WGS sequence"/>
</dbReference>
<dbReference type="EnsemblMetazoa" id="MESCA010724-RA">
    <property type="protein sequence ID" value="MESCA010724-PA"/>
    <property type="gene ID" value="MESCA010724"/>
</dbReference>
<dbReference type="EMBL" id="CAQQ02386416">
    <property type="status" value="NOT_ANNOTATED_CDS"/>
    <property type="molecule type" value="Genomic_DNA"/>
</dbReference>
<protein>
    <submittedName>
        <fullName evidence="1">Uncharacterized protein</fullName>
    </submittedName>
</protein>
<reference evidence="2" key="1">
    <citation type="submission" date="2013-02" db="EMBL/GenBank/DDBJ databases">
        <authorList>
            <person name="Hughes D."/>
        </authorList>
    </citation>
    <scope>NUCLEOTIDE SEQUENCE</scope>
    <source>
        <strain>Durham</strain>
        <strain evidence="2">NC isolate 2 -- Noor lab</strain>
    </source>
</reference>
<reference evidence="1" key="2">
    <citation type="submission" date="2015-06" db="UniProtKB">
        <authorList>
            <consortium name="EnsemblMetazoa"/>
        </authorList>
    </citation>
    <scope>IDENTIFICATION</scope>
</reference>
<dbReference type="AlphaFoldDB" id="T1H3A4"/>
<organism evidence="1 2">
    <name type="scientific">Megaselia scalaris</name>
    <name type="common">Humpbacked fly</name>
    <name type="synonym">Phora scalaris</name>
    <dbReference type="NCBI Taxonomy" id="36166"/>
    <lineage>
        <taxon>Eukaryota</taxon>
        <taxon>Metazoa</taxon>
        <taxon>Ecdysozoa</taxon>
        <taxon>Arthropoda</taxon>
        <taxon>Hexapoda</taxon>
        <taxon>Insecta</taxon>
        <taxon>Pterygota</taxon>
        <taxon>Neoptera</taxon>
        <taxon>Endopterygota</taxon>
        <taxon>Diptera</taxon>
        <taxon>Brachycera</taxon>
        <taxon>Muscomorpha</taxon>
        <taxon>Platypezoidea</taxon>
        <taxon>Phoridae</taxon>
        <taxon>Megaseliini</taxon>
        <taxon>Megaselia</taxon>
    </lineage>
</organism>
<proteinExistence type="predicted"/>
<accession>T1H3A4</accession>
<dbReference type="EMBL" id="CAQQ02386415">
    <property type="status" value="NOT_ANNOTATED_CDS"/>
    <property type="molecule type" value="Genomic_DNA"/>
</dbReference>
<evidence type="ECO:0000313" key="1">
    <source>
        <dbReference type="EnsemblMetazoa" id="MESCA010724-PA"/>
    </source>
</evidence>
<keyword evidence="2" id="KW-1185">Reference proteome</keyword>